<dbReference type="SUPFAM" id="SSF56219">
    <property type="entry name" value="DNase I-like"/>
    <property type="match status" value="1"/>
</dbReference>
<dbReference type="EMBL" id="OIVN01006227">
    <property type="protein sequence ID" value="SPD28350.1"/>
    <property type="molecule type" value="Genomic_DNA"/>
</dbReference>
<dbReference type="CDD" id="cd06222">
    <property type="entry name" value="RNase_H_like"/>
    <property type="match status" value="1"/>
</dbReference>
<dbReference type="SUPFAM" id="SSF53098">
    <property type="entry name" value="Ribonuclease H-like"/>
    <property type="match status" value="1"/>
</dbReference>
<dbReference type="InterPro" id="IPR025836">
    <property type="entry name" value="Zn_knuckle_CX2CX4HX4C"/>
</dbReference>
<dbReference type="GO" id="GO:0003676">
    <property type="term" value="F:nucleic acid binding"/>
    <property type="evidence" value="ECO:0007669"/>
    <property type="project" value="InterPro"/>
</dbReference>
<dbReference type="InterPro" id="IPR012337">
    <property type="entry name" value="RNaseH-like_sf"/>
</dbReference>
<dbReference type="Pfam" id="PF03372">
    <property type="entry name" value="Exo_endo_phos"/>
    <property type="match status" value="1"/>
</dbReference>
<dbReference type="Pfam" id="PF14111">
    <property type="entry name" value="DUF4283"/>
    <property type="match status" value="1"/>
</dbReference>
<proteinExistence type="predicted"/>
<feature type="domain" description="DUF4283" evidence="4">
    <location>
        <begin position="33"/>
        <end position="107"/>
    </location>
</feature>
<gene>
    <name evidence="6" type="ORF">FSB_LOCUS56232</name>
</gene>
<dbReference type="InterPro" id="IPR044730">
    <property type="entry name" value="RNase_H-like_dom_plant"/>
</dbReference>
<feature type="domain" description="Zinc knuckle CX2CX4HX4C" evidence="5">
    <location>
        <begin position="145"/>
        <end position="192"/>
    </location>
</feature>
<dbReference type="PANTHER" id="PTHR33710:SF62">
    <property type="entry name" value="DUF4283 DOMAIN PROTEIN"/>
    <property type="match status" value="1"/>
</dbReference>
<reference evidence="6" key="1">
    <citation type="submission" date="2018-02" db="EMBL/GenBank/DDBJ databases">
        <authorList>
            <person name="Cohen D.B."/>
            <person name="Kent A.D."/>
        </authorList>
    </citation>
    <scope>NUCLEOTIDE SEQUENCE</scope>
</reference>
<protein>
    <recommendedName>
        <fullName evidence="7">CCHC-type domain-containing protein</fullName>
    </recommendedName>
</protein>
<dbReference type="Pfam" id="PF14392">
    <property type="entry name" value="zf-CCHC_4"/>
    <property type="match status" value="1"/>
</dbReference>
<name>A0A2N9IVV8_FAGSY</name>
<sequence>MEDLDGLWKRLSLNDKEDNLFDLSSDSQPDKPTLAAKFYTRRVINVEAIARTFKPLWQTRKSFSIQDVGDNMVLIEFEEAADLERVLLGEPWSYDKYLIAFHRLSNEHEEKVAVAMGSYIGEVLPSPNQEEEAVNGKYLRVRVRVDITKPLCHGRKISLGNGAEDWVSFQYERLPNFCYWCGTPTHGERDCEDWLSTPANLREKPMEYGTWLRAAGERAPRRVQITVEGSNRRPTGSRWKPDAPTKPTPPPYQPPAASHPCADFFASDMEVSENLVPDQNRADIPVPNPVSFEERLQAIDVEINYVSENHGDFLPAGNSHIEPIQAAETHANYLSQPNLPNPPNPSRAPLNNISNQWASPAIVGKPKTGSWKKKARSKEPITPTSPIILAEKRTSAEAFQAGPAEARQTKTALQELTRMVRAKAPSAVFLIETWSNADYLEILRCNLQFSNKFVVHSNNKGGGLALLWNVELNVSIKIYSQNHIDAIINEGLSDAWRLTGVYGAPETHHRPKTWDLLRKLDGLFQLPWCCLGDFNEVVKLEEMSGRFRRPEKQMQEFRNVLDDCGLVDLGFHGFPFTWCNNRDPPYTTWVRLDRAVVNTEWLLRFPRARVDHVDVIKSNHKCLWLVCEPPSCRRQKRRPFRFEEMWISDSGCEKTITEAWSNTRPGTAMYQVSQKLRECKNQLGSWSRESFGNLGKKIEAAKLKLKHAESLAIQGLNHENLQALRKQLNSLFEKEEKMWRQRSRSLWLANGDRNTKYFHSKATQRRRRNHIHGLRDNLDILHDTSDSMASLLIKYYSSLFTTSQPEQIDEVVAQVSSVVTDDMNKALTRVFTASEVELALKQMAPTKAPGPDEGLHSLINKAGRDGDIQGVSLCREGPKITHLFFADDSLLFSKATPTACETIQGILDKYEKASGQQVNRDKTTIFFSKNTPEASQNVIKEALEVPIIRQYEKYLGLPSLVGRNRSASFTQIKERVWQKLKGWKEKLLSQAGREILIKAVAQAIPTYSMSCFRLPAKLCNELEAMVWRLTHDTSSLFYRVFKAKFFPHGTILSCSTKTRGSYAWQSILKAREVITKGAVWRVGNGQSINIWNHRWLMEDHHRKIITPGPNILLHCTVPLMEITLFEVGTDSLLMKKTKLSLEARCPTRCKPYGTPSGLFKVPKKCQMFAWRATREALPHKAEPPKTPYSHWPRPVNSVARKKKILFMLFGAANNYNQSGTLKDSEPELFIIICWALWQRRNKIRLQQEVDSINQVGSKAKCYLEQYTRETEQSKPQPQPVMTVKWQPPSKLRYKVNFDGAVFKETNEAGIGVIVRDSHGLVMASLTQKVRFPHSVPSVEAWAIIVSALNNPHPSLAPYGLLITDAKVLASKLQNFSFSHVKRQGNQLAHALARKALSCNSLEVWMESVPPDLELLYLSSFNPS</sequence>
<dbReference type="PANTHER" id="PTHR33710">
    <property type="entry name" value="BNAC02G09200D PROTEIN"/>
    <property type="match status" value="1"/>
</dbReference>
<dbReference type="InterPro" id="IPR036691">
    <property type="entry name" value="Endo/exonu/phosph_ase_sf"/>
</dbReference>
<dbReference type="GO" id="GO:0004523">
    <property type="term" value="F:RNA-DNA hybrid ribonuclease activity"/>
    <property type="evidence" value="ECO:0007669"/>
    <property type="project" value="InterPro"/>
</dbReference>
<evidence type="ECO:0000259" key="5">
    <source>
        <dbReference type="Pfam" id="PF14392"/>
    </source>
</evidence>
<evidence type="ECO:0000313" key="6">
    <source>
        <dbReference type="EMBL" id="SPD28350.1"/>
    </source>
</evidence>
<evidence type="ECO:0000259" key="2">
    <source>
        <dbReference type="Pfam" id="PF03372"/>
    </source>
</evidence>
<evidence type="ECO:0000259" key="4">
    <source>
        <dbReference type="Pfam" id="PF14111"/>
    </source>
</evidence>
<feature type="region of interest" description="Disordered" evidence="1">
    <location>
        <begin position="227"/>
        <end position="256"/>
    </location>
</feature>
<dbReference type="Pfam" id="PF13456">
    <property type="entry name" value="RVT_3"/>
    <property type="match status" value="1"/>
</dbReference>
<dbReference type="Gene3D" id="3.60.10.10">
    <property type="entry name" value="Endonuclease/exonuclease/phosphatase"/>
    <property type="match status" value="1"/>
</dbReference>
<dbReference type="InterPro" id="IPR005135">
    <property type="entry name" value="Endo/exonuclease/phosphatase"/>
</dbReference>
<feature type="domain" description="RNase H type-1" evidence="3">
    <location>
        <begin position="1344"/>
        <end position="1395"/>
    </location>
</feature>
<evidence type="ECO:0000259" key="3">
    <source>
        <dbReference type="Pfam" id="PF13456"/>
    </source>
</evidence>
<evidence type="ECO:0008006" key="7">
    <source>
        <dbReference type="Google" id="ProtNLM"/>
    </source>
</evidence>
<dbReference type="InterPro" id="IPR025558">
    <property type="entry name" value="DUF4283"/>
</dbReference>
<evidence type="ECO:0000256" key="1">
    <source>
        <dbReference type="SAM" id="MobiDB-lite"/>
    </source>
</evidence>
<organism evidence="6">
    <name type="scientific">Fagus sylvatica</name>
    <name type="common">Beechnut</name>
    <dbReference type="NCBI Taxonomy" id="28930"/>
    <lineage>
        <taxon>Eukaryota</taxon>
        <taxon>Viridiplantae</taxon>
        <taxon>Streptophyta</taxon>
        <taxon>Embryophyta</taxon>
        <taxon>Tracheophyta</taxon>
        <taxon>Spermatophyta</taxon>
        <taxon>Magnoliopsida</taxon>
        <taxon>eudicotyledons</taxon>
        <taxon>Gunneridae</taxon>
        <taxon>Pentapetalae</taxon>
        <taxon>rosids</taxon>
        <taxon>fabids</taxon>
        <taxon>Fagales</taxon>
        <taxon>Fagaceae</taxon>
        <taxon>Fagus</taxon>
    </lineage>
</organism>
<feature type="domain" description="Endonuclease/exonuclease/phosphatase" evidence="2">
    <location>
        <begin position="403"/>
        <end position="614"/>
    </location>
</feature>
<feature type="compositionally biased region" description="Pro residues" evidence="1">
    <location>
        <begin position="244"/>
        <end position="254"/>
    </location>
</feature>
<accession>A0A2N9IVV8</accession>
<dbReference type="InterPro" id="IPR002156">
    <property type="entry name" value="RNaseH_domain"/>
</dbReference>